<accession>A0ABD1E4V3</accession>
<name>A0ABD1E4V3_HYPHA</name>
<proteinExistence type="predicted"/>
<protein>
    <recommendedName>
        <fullName evidence="3">Transposase</fullName>
    </recommendedName>
</protein>
<sequence length="123" mass="14322">MKTSRNLLGPFFINGSLDANKYNEMLRNDILPSIQTIQPLERTFYMQDGASSHTALQTRADASENLDQSIVLRVHRTDLNLCVCFFWGFIHDRLYARKKILKFQRTTQRRNASTNARPYTPQL</sequence>
<comment type="caution">
    <text evidence="1">The sequence shown here is derived from an EMBL/GenBank/DDBJ whole genome shotgun (WGS) entry which is preliminary data.</text>
</comment>
<evidence type="ECO:0008006" key="3">
    <source>
        <dbReference type="Google" id="ProtNLM"/>
    </source>
</evidence>
<dbReference type="Gene3D" id="3.30.420.10">
    <property type="entry name" value="Ribonuclease H-like superfamily/Ribonuclease H"/>
    <property type="match status" value="1"/>
</dbReference>
<evidence type="ECO:0000313" key="1">
    <source>
        <dbReference type="EMBL" id="KAL1489712.1"/>
    </source>
</evidence>
<keyword evidence="2" id="KW-1185">Reference proteome</keyword>
<dbReference type="InterPro" id="IPR036397">
    <property type="entry name" value="RNaseH_sf"/>
</dbReference>
<evidence type="ECO:0000313" key="2">
    <source>
        <dbReference type="Proteomes" id="UP001566132"/>
    </source>
</evidence>
<dbReference type="AlphaFoldDB" id="A0ABD1E4V3"/>
<organism evidence="1 2">
    <name type="scientific">Hypothenemus hampei</name>
    <name type="common">Coffee berry borer</name>
    <dbReference type="NCBI Taxonomy" id="57062"/>
    <lineage>
        <taxon>Eukaryota</taxon>
        <taxon>Metazoa</taxon>
        <taxon>Ecdysozoa</taxon>
        <taxon>Arthropoda</taxon>
        <taxon>Hexapoda</taxon>
        <taxon>Insecta</taxon>
        <taxon>Pterygota</taxon>
        <taxon>Neoptera</taxon>
        <taxon>Endopterygota</taxon>
        <taxon>Coleoptera</taxon>
        <taxon>Polyphaga</taxon>
        <taxon>Cucujiformia</taxon>
        <taxon>Curculionidae</taxon>
        <taxon>Scolytinae</taxon>
        <taxon>Hypothenemus</taxon>
    </lineage>
</organism>
<gene>
    <name evidence="1" type="ORF">ABEB36_013648</name>
</gene>
<dbReference type="EMBL" id="JBDJPC010000011">
    <property type="protein sequence ID" value="KAL1489712.1"/>
    <property type="molecule type" value="Genomic_DNA"/>
</dbReference>
<dbReference type="Proteomes" id="UP001566132">
    <property type="component" value="Unassembled WGS sequence"/>
</dbReference>
<reference evidence="1 2" key="1">
    <citation type="submission" date="2024-05" db="EMBL/GenBank/DDBJ databases">
        <title>Genetic variation in Jamaican populations of the coffee berry borer (Hypothenemus hampei).</title>
        <authorList>
            <person name="Errbii M."/>
            <person name="Myrie A."/>
        </authorList>
    </citation>
    <scope>NUCLEOTIDE SEQUENCE [LARGE SCALE GENOMIC DNA]</scope>
    <source>
        <strain evidence="1">JA-Hopewell-2020-01-JO</strain>
        <tissue evidence="1">Whole body</tissue>
    </source>
</reference>